<dbReference type="AlphaFoldDB" id="I4EGN5"/>
<evidence type="ECO:0000256" key="6">
    <source>
        <dbReference type="PIRSR" id="PIRSR036894-2"/>
    </source>
</evidence>
<protein>
    <recommendedName>
        <fullName evidence="3">Phosphohexomutase</fullName>
    </recommendedName>
    <alternativeName>
        <fullName evidence="4">Phosphomannose isomerase</fullName>
    </alternativeName>
</protein>
<evidence type="ECO:0000256" key="4">
    <source>
        <dbReference type="ARBA" id="ARBA00030762"/>
    </source>
</evidence>
<feature type="binding site" evidence="5">
    <location>
        <position position="118"/>
    </location>
    <ligand>
        <name>Zn(2+)</name>
        <dbReference type="ChEBI" id="CHEBI:29105"/>
    </ligand>
</feature>
<dbReference type="OrthoDB" id="9808275at2"/>
<gene>
    <name evidence="9" type="ORF">NITHO_2790011</name>
</gene>
<dbReference type="InterPro" id="IPR046457">
    <property type="entry name" value="PMI_typeI_cat"/>
</dbReference>
<evidence type="ECO:0000313" key="10">
    <source>
        <dbReference type="Proteomes" id="UP000004221"/>
    </source>
</evidence>
<dbReference type="Pfam" id="PF21621">
    <property type="entry name" value="MPI_cupin_dom"/>
    <property type="match status" value="1"/>
</dbReference>
<dbReference type="Proteomes" id="UP000004221">
    <property type="component" value="Unassembled WGS sequence"/>
</dbReference>
<dbReference type="SUPFAM" id="SSF51182">
    <property type="entry name" value="RmlC-like cupins"/>
    <property type="match status" value="1"/>
</dbReference>
<dbReference type="PANTHER" id="PTHR42742:SF3">
    <property type="entry name" value="FRUCTOKINASE"/>
    <property type="match status" value="1"/>
</dbReference>
<dbReference type="GO" id="GO:0004476">
    <property type="term" value="F:mannose-6-phosphate isomerase activity"/>
    <property type="evidence" value="ECO:0007669"/>
    <property type="project" value="InterPro"/>
</dbReference>
<evidence type="ECO:0000256" key="3">
    <source>
        <dbReference type="ARBA" id="ARBA00029741"/>
    </source>
</evidence>
<evidence type="ECO:0000259" key="7">
    <source>
        <dbReference type="Pfam" id="PF20511"/>
    </source>
</evidence>
<dbReference type="GO" id="GO:0005975">
    <property type="term" value="P:carbohydrate metabolic process"/>
    <property type="evidence" value="ECO:0007669"/>
    <property type="project" value="InterPro"/>
</dbReference>
<dbReference type="PIRSF" id="PIRSF036894">
    <property type="entry name" value="PMI_Firm_short"/>
    <property type="match status" value="1"/>
</dbReference>
<dbReference type="InterPro" id="IPR049071">
    <property type="entry name" value="MPI_cupin_dom"/>
</dbReference>
<dbReference type="Pfam" id="PF20511">
    <property type="entry name" value="PMI_typeI_cat"/>
    <property type="match status" value="1"/>
</dbReference>
<feature type="binding site" evidence="5">
    <location>
        <position position="176"/>
    </location>
    <ligand>
        <name>Zn(2+)</name>
        <dbReference type="ChEBI" id="CHEBI:29105"/>
    </ligand>
</feature>
<keyword evidence="1 5" id="KW-0479">Metal-binding</keyword>
<dbReference type="EMBL" id="CAGS01000200">
    <property type="protein sequence ID" value="CCF83847.1"/>
    <property type="molecule type" value="Genomic_DNA"/>
</dbReference>
<feature type="domain" description="Phosphomannose isomerase type I catalytic" evidence="7">
    <location>
        <begin position="8"/>
        <end position="112"/>
    </location>
</feature>
<evidence type="ECO:0000256" key="1">
    <source>
        <dbReference type="ARBA" id="ARBA00022723"/>
    </source>
</evidence>
<feature type="domain" description="Mannose-6-phosphate isomerase cupin" evidence="8">
    <location>
        <begin position="244"/>
        <end position="313"/>
    </location>
</feature>
<keyword evidence="2 5" id="KW-0862">Zinc</keyword>
<dbReference type="InterPro" id="IPR051804">
    <property type="entry name" value="Carb_Metab_Reg_Kinase/Isom"/>
</dbReference>
<evidence type="ECO:0000313" key="9">
    <source>
        <dbReference type="EMBL" id="CCF83847.1"/>
    </source>
</evidence>
<comment type="caution">
    <text evidence="9">The sequence shown here is derived from an EMBL/GenBank/DDBJ whole genome shotgun (WGS) entry which is preliminary data.</text>
</comment>
<feature type="active site" evidence="6">
    <location>
        <position position="196"/>
    </location>
</feature>
<name>I4EGN5_9BACT</name>
<evidence type="ECO:0000259" key="8">
    <source>
        <dbReference type="Pfam" id="PF21621"/>
    </source>
</evidence>
<dbReference type="InterPro" id="IPR014710">
    <property type="entry name" value="RmlC-like_jellyroll"/>
</dbReference>
<dbReference type="PANTHER" id="PTHR42742">
    <property type="entry name" value="TRANSCRIPTIONAL REPRESSOR MPRA"/>
    <property type="match status" value="1"/>
</dbReference>
<keyword evidence="10" id="KW-1185">Reference proteome</keyword>
<dbReference type="GO" id="GO:0008270">
    <property type="term" value="F:zinc ion binding"/>
    <property type="evidence" value="ECO:0007669"/>
    <property type="project" value="InterPro"/>
</dbReference>
<reference evidence="9 10" key="1">
    <citation type="journal article" date="2012" name="ISME J.">
        <title>Nitrification expanded: discovery, physiology and genomics of a nitrite-oxidizing bacterium from the phylum Chloroflexi.</title>
        <authorList>
            <person name="Sorokin D.Y."/>
            <person name="Lucker S."/>
            <person name="Vejmelkova D."/>
            <person name="Kostrikina N.A."/>
            <person name="Kleerebezem R."/>
            <person name="Rijpstra W.I."/>
            <person name="Damste J.S."/>
            <person name="Le Paslier D."/>
            <person name="Muyzer G."/>
            <person name="Wagner M."/>
            <person name="van Loosdrecht M.C."/>
            <person name="Daims H."/>
        </authorList>
    </citation>
    <scope>NUCLEOTIDE SEQUENCE [LARGE SCALE GENOMIC DNA]</scope>
    <source>
        <strain evidence="10">none</strain>
    </source>
</reference>
<sequence length="359" mass="37968">MIGYPLLLRPQFDAKIWGGRRLESMLNKPLPDQVPVGESLESGNAAVVANGSFAGRTLAELAGRFPGELLGTRGREASLPVGDFPLLVKFIDASKVLSIQVHPDDDAAAALGKRGKTEAWHILDAEPGAALLTGLREGVTGSQVRQAIADGSFESLLEQCPVFPGDSLIVPAGAVHAIGGGILLYEIQETSDITFRLYDWGRMDASGRPRESHLDQALQIMVPGRNATKITPLALDSSRMVLAACRYFTLERWQIDTAYPAPTTGGGSFRLLSCIAGSCSLRTGNGAWTITLGETALIPADLSDLTLDGEATLLSGWIADLARDVVAPLLTAGHPPEQVTLLGGGTRDLDQALILAQQG</sequence>
<dbReference type="Gene3D" id="2.60.120.10">
    <property type="entry name" value="Jelly Rolls"/>
    <property type="match status" value="2"/>
</dbReference>
<proteinExistence type="predicted"/>
<organism evidence="9 10">
    <name type="scientific">Nitrolancea hollandica Lb</name>
    <dbReference type="NCBI Taxonomy" id="1129897"/>
    <lineage>
        <taxon>Bacteria</taxon>
        <taxon>Pseudomonadati</taxon>
        <taxon>Thermomicrobiota</taxon>
        <taxon>Thermomicrobia</taxon>
        <taxon>Sphaerobacterales</taxon>
        <taxon>Sphaerobacterineae</taxon>
        <taxon>Sphaerobacteraceae</taxon>
        <taxon>Nitrolancea</taxon>
    </lineage>
</organism>
<dbReference type="InterPro" id="IPR011051">
    <property type="entry name" value="RmlC_Cupin_sf"/>
</dbReference>
<dbReference type="CDD" id="cd07010">
    <property type="entry name" value="cupin_PMI_type_I_N_bac"/>
    <property type="match status" value="1"/>
</dbReference>
<dbReference type="InterPro" id="IPR014628">
    <property type="entry name" value="Man6P_isomerase_Firm_short"/>
</dbReference>
<feature type="binding site" evidence="5">
    <location>
        <position position="102"/>
    </location>
    <ligand>
        <name>Zn(2+)</name>
        <dbReference type="ChEBI" id="CHEBI:29105"/>
    </ligand>
</feature>
<comment type="cofactor">
    <cofactor evidence="5">
        <name>Zn(2+)</name>
        <dbReference type="ChEBI" id="CHEBI:29105"/>
    </cofactor>
    <text evidence="5">Binds 1 zinc ion per subunit.</text>
</comment>
<accession>I4EGN5</accession>
<evidence type="ECO:0000256" key="2">
    <source>
        <dbReference type="ARBA" id="ARBA00022833"/>
    </source>
</evidence>
<keyword evidence="9" id="KW-0413">Isomerase</keyword>
<evidence type="ECO:0000256" key="5">
    <source>
        <dbReference type="PIRSR" id="PIRSR036894-1"/>
    </source>
</evidence>
<dbReference type="RefSeq" id="WP_008477518.1">
    <property type="nucleotide sequence ID" value="NZ_CAGS01000200.1"/>
</dbReference>